<dbReference type="AlphaFoldDB" id="A0A4R2NZQ5"/>
<evidence type="ECO:0000256" key="4">
    <source>
        <dbReference type="ARBA" id="ARBA00022741"/>
    </source>
</evidence>
<evidence type="ECO:0000256" key="6">
    <source>
        <dbReference type="ARBA" id="ARBA00022840"/>
    </source>
</evidence>
<feature type="active site" description="Proton acceptor" evidence="8">
    <location>
        <position position="237"/>
    </location>
</feature>
<dbReference type="InterPro" id="IPR006000">
    <property type="entry name" value="Xylulokinase"/>
</dbReference>
<evidence type="ECO:0000256" key="8">
    <source>
        <dbReference type="HAMAP-Rule" id="MF_02220"/>
    </source>
</evidence>
<evidence type="ECO:0000313" key="13">
    <source>
        <dbReference type="EMBL" id="TCP27819.1"/>
    </source>
</evidence>
<comment type="caution">
    <text evidence="13">The sequence shown here is derived from an EMBL/GenBank/DDBJ whole genome shotgun (WGS) entry which is preliminary data.</text>
</comment>
<dbReference type="EC" id="2.7.1.17" evidence="8 10"/>
<dbReference type="PANTHER" id="PTHR43095">
    <property type="entry name" value="SUGAR KINASE"/>
    <property type="match status" value="1"/>
</dbReference>
<evidence type="ECO:0000256" key="10">
    <source>
        <dbReference type="RuleBase" id="RU364073"/>
    </source>
</evidence>
<dbReference type="PANTHER" id="PTHR43095:SF5">
    <property type="entry name" value="XYLULOSE KINASE"/>
    <property type="match status" value="1"/>
</dbReference>
<evidence type="ECO:0000256" key="9">
    <source>
        <dbReference type="RuleBase" id="RU003733"/>
    </source>
</evidence>
<evidence type="ECO:0000259" key="12">
    <source>
        <dbReference type="Pfam" id="PF02782"/>
    </source>
</evidence>
<evidence type="ECO:0000256" key="2">
    <source>
        <dbReference type="ARBA" id="ARBA00022629"/>
    </source>
</evidence>
<keyword evidence="4 8" id="KW-0547">Nucleotide-binding</keyword>
<feature type="binding site" evidence="8">
    <location>
        <begin position="78"/>
        <end position="79"/>
    </location>
    <ligand>
        <name>substrate</name>
    </ligand>
</feature>
<dbReference type="Proteomes" id="UP000295416">
    <property type="component" value="Unassembled WGS sequence"/>
</dbReference>
<feature type="site" description="Important for activity" evidence="8">
    <location>
        <position position="7"/>
    </location>
</feature>
<name>A0A4R2NZQ5_9BACL</name>
<dbReference type="Gene3D" id="3.30.420.40">
    <property type="match status" value="2"/>
</dbReference>
<organism evidence="13 14">
    <name type="scientific">Scopulibacillus darangshiensis</name>
    <dbReference type="NCBI Taxonomy" id="442528"/>
    <lineage>
        <taxon>Bacteria</taxon>
        <taxon>Bacillati</taxon>
        <taxon>Bacillota</taxon>
        <taxon>Bacilli</taxon>
        <taxon>Bacillales</taxon>
        <taxon>Sporolactobacillaceae</taxon>
        <taxon>Scopulibacillus</taxon>
    </lineage>
</organism>
<dbReference type="NCBIfam" id="TIGR01312">
    <property type="entry name" value="XylB"/>
    <property type="match status" value="1"/>
</dbReference>
<keyword evidence="6 8" id="KW-0067">ATP-binding</keyword>
<evidence type="ECO:0000313" key="14">
    <source>
        <dbReference type="Proteomes" id="UP000295416"/>
    </source>
</evidence>
<dbReference type="GO" id="GO:0042732">
    <property type="term" value="P:D-xylose metabolic process"/>
    <property type="evidence" value="ECO:0007669"/>
    <property type="project" value="UniProtKB-KW"/>
</dbReference>
<dbReference type="Pfam" id="PF02782">
    <property type="entry name" value="FGGY_C"/>
    <property type="match status" value="1"/>
</dbReference>
<accession>A0A4R2NZQ5</accession>
<comment type="catalytic activity">
    <reaction evidence="8 10">
        <text>D-xylulose + ATP = D-xylulose 5-phosphate + ADP + H(+)</text>
        <dbReference type="Rhea" id="RHEA:10964"/>
        <dbReference type="ChEBI" id="CHEBI:15378"/>
        <dbReference type="ChEBI" id="CHEBI:17140"/>
        <dbReference type="ChEBI" id="CHEBI:30616"/>
        <dbReference type="ChEBI" id="CHEBI:57737"/>
        <dbReference type="ChEBI" id="CHEBI:456216"/>
        <dbReference type="EC" id="2.7.1.17"/>
    </reaction>
</comment>
<protein>
    <recommendedName>
        <fullName evidence="8 10">Xylulose kinase</fullName>
        <shortName evidence="8 10">Xylulokinase</shortName>
        <ecNumber evidence="8 10">2.7.1.17</ecNumber>
    </recommendedName>
</protein>
<dbReference type="InterPro" id="IPR050406">
    <property type="entry name" value="FGGY_Carb_Kinase"/>
</dbReference>
<dbReference type="GO" id="GO:0005524">
    <property type="term" value="F:ATP binding"/>
    <property type="evidence" value="ECO:0007669"/>
    <property type="project" value="UniProtKB-UniRule"/>
</dbReference>
<comment type="function">
    <text evidence="8">Catalyzes the phosphorylation of D-xylulose to D-xylulose 5-phosphate.</text>
</comment>
<dbReference type="GO" id="GO:0004856">
    <property type="term" value="F:D-xylulokinase activity"/>
    <property type="evidence" value="ECO:0007669"/>
    <property type="project" value="UniProtKB-UniRule"/>
</dbReference>
<keyword evidence="2 8" id="KW-0859">Xylose metabolism</keyword>
<evidence type="ECO:0000256" key="5">
    <source>
        <dbReference type="ARBA" id="ARBA00022777"/>
    </source>
</evidence>
<keyword evidence="7 8" id="KW-0119">Carbohydrate metabolism</keyword>
<dbReference type="PROSITE" id="PS00445">
    <property type="entry name" value="FGGY_KINASES_2"/>
    <property type="match status" value="1"/>
</dbReference>
<reference evidence="13 14" key="1">
    <citation type="submission" date="2019-03" db="EMBL/GenBank/DDBJ databases">
        <title>Genomic Encyclopedia of Type Strains, Phase IV (KMG-IV): sequencing the most valuable type-strain genomes for metagenomic binning, comparative biology and taxonomic classification.</title>
        <authorList>
            <person name="Goeker M."/>
        </authorList>
    </citation>
    <scope>NUCLEOTIDE SEQUENCE [LARGE SCALE GENOMIC DNA]</scope>
    <source>
        <strain evidence="13 14">DSM 19377</strain>
    </source>
</reference>
<keyword evidence="14" id="KW-1185">Reference proteome</keyword>
<evidence type="ECO:0000259" key="11">
    <source>
        <dbReference type="Pfam" id="PF00370"/>
    </source>
</evidence>
<dbReference type="CDD" id="cd07808">
    <property type="entry name" value="ASKHA_NBD_FGGY_EcXK-like"/>
    <property type="match status" value="1"/>
</dbReference>
<sequence length="499" mass="54187">MGYIGIDLGTSGVKLIFMKKVGVAERQVTKEYPIHHPQAGWSEQDPEDWWQATAEGLRELTEGIEPADIKAIGVSGQMHGLVVVDKKGDVLTPAILWNDQRTDEECEYLNEVIGRDLLTKYTGNMALTGFTAPKILWLKKHKPEVAERAQFFMLPKDYIGYKLTGACFTDVSDASGTLYFNVKERTWSKEMLDVLGISESMLPTVHESYEIAGTVNEQAAVETGLPTGVKVAAGAGDNAAGAVGSAIIDEGTTLVSLGTSGVVFSPQEHYAVDKGNRLHSFCDASGKWHIMGVMLSAAASLKWWVEDVQHGNFDALLAEAEGAPAGSKGLYFLPYLSGERTPHNDPNARGTFAGLSPLHTRADMTRAVLEGVIFALFESVDILKQLHIPFSQVKVIGGGTKSPLWMQILADLFNVRVITAHDPGGPAIGAAILAAVGDGAYQSVQEACGTMDSTDVIYEPKESNHAIYSRMYPLFQKLYVSLKDVFNEMQAIEGKSEER</sequence>
<dbReference type="InterPro" id="IPR018484">
    <property type="entry name" value="FGGY_N"/>
</dbReference>
<feature type="domain" description="Carbohydrate kinase FGGY N-terminal" evidence="11">
    <location>
        <begin position="3"/>
        <end position="244"/>
    </location>
</feature>
<evidence type="ECO:0000256" key="7">
    <source>
        <dbReference type="ARBA" id="ARBA00023277"/>
    </source>
</evidence>
<proteinExistence type="inferred from homology"/>
<dbReference type="InterPro" id="IPR000577">
    <property type="entry name" value="Carb_kinase_FGGY"/>
</dbReference>
<dbReference type="GO" id="GO:0005998">
    <property type="term" value="P:xylulose catabolic process"/>
    <property type="evidence" value="ECO:0007669"/>
    <property type="project" value="UniProtKB-UniRule"/>
</dbReference>
<dbReference type="InterPro" id="IPR043129">
    <property type="entry name" value="ATPase_NBD"/>
</dbReference>
<keyword evidence="3 8" id="KW-0808">Transferase</keyword>
<dbReference type="PIRSF" id="PIRSF000538">
    <property type="entry name" value="GlpK"/>
    <property type="match status" value="1"/>
</dbReference>
<evidence type="ECO:0000256" key="1">
    <source>
        <dbReference type="ARBA" id="ARBA00009156"/>
    </source>
</evidence>
<dbReference type="InterPro" id="IPR018485">
    <property type="entry name" value="FGGY_C"/>
</dbReference>
<dbReference type="InterPro" id="IPR018483">
    <property type="entry name" value="Carb_kinase_FGGY_CS"/>
</dbReference>
<feature type="domain" description="Carbohydrate kinase FGGY C-terminal" evidence="12">
    <location>
        <begin position="255"/>
        <end position="436"/>
    </location>
</feature>
<dbReference type="Pfam" id="PF00370">
    <property type="entry name" value="FGGY_N"/>
    <property type="match status" value="1"/>
</dbReference>
<dbReference type="OrthoDB" id="9805576at2"/>
<gene>
    <name evidence="8 10" type="primary">xylB</name>
    <name evidence="13" type="ORF">EV207_11746</name>
</gene>
<dbReference type="HAMAP" id="MF_02220">
    <property type="entry name" value="XylB"/>
    <property type="match status" value="1"/>
</dbReference>
<dbReference type="EMBL" id="SLXK01000017">
    <property type="protein sequence ID" value="TCP27819.1"/>
    <property type="molecule type" value="Genomic_DNA"/>
</dbReference>
<comment type="similarity">
    <text evidence="1 8 9">Belongs to the FGGY kinase family.</text>
</comment>
<dbReference type="PROSITE" id="PS00933">
    <property type="entry name" value="FGGY_KINASES_1"/>
    <property type="match status" value="1"/>
</dbReference>
<evidence type="ECO:0000256" key="3">
    <source>
        <dbReference type="ARBA" id="ARBA00022679"/>
    </source>
</evidence>
<dbReference type="SUPFAM" id="SSF53067">
    <property type="entry name" value="Actin-like ATPase domain"/>
    <property type="match status" value="2"/>
</dbReference>
<keyword evidence="5 8" id="KW-0418">Kinase</keyword>
<dbReference type="RefSeq" id="WP_132746482.1">
    <property type="nucleotide sequence ID" value="NZ_SLXK01000017.1"/>
</dbReference>